<reference evidence="1 2" key="1">
    <citation type="journal article" date="2018" name="MBio">
        <title>Comparative Genomics Reveals the Core Gene Toolbox for the Fungus-Insect Symbiosis.</title>
        <authorList>
            <person name="Wang Y."/>
            <person name="Stata M."/>
            <person name="Wang W."/>
            <person name="Stajich J.E."/>
            <person name="White M.M."/>
            <person name="Moncalvo J.M."/>
        </authorList>
    </citation>
    <scope>NUCLEOTIDE SEQUENCE [LARGE SCALE GENOMIC DNA]</scope>
    <source>
        <strain evidence="1 2">SC-DP-2</strain>
    </source>
</reference>
<protein>
    <submittedName>
        <fullName evidence="1">Uncharacterized protein</fullName>
    </submittedName>
</protein>
<evidence type="ECO:0000313" key="2">
    <source>
        <dbReference type="Proteomes" id="UP000245609"/>
    </source>
</evidence>
<proteinExistence type="predicted"/>
<comment type="caution">
    <text evidence="1">The sequence shown here is derived from an EMBL/GenBank/DDBJ whole genome shotgun (WGS) entry which is preliminary data.</text>
</comment>
<gene>
    <name evidence="1" type="ORF">BB560_004550</name>
</gene>
<sequence length="1037" mass="119040">MDINECTFLQVDRAMRIIRSTIGKVRQAQRVIVENPSIFKQKRGDATLESVPRSLEHHHDQNQLDMIVTPKKPGKRNSLIQYKKSKSNPKACKFHGNEQGNDFQIVRPRKVIKYTEDSDYLSTESDEPCENINFYGQKKRKAKPNKFRETLSSLKKKLLPETWYNSPSKAFTSSKAIKCRRMSGNNSNETRYNFGNISSNFPNKLKSCSDRGSSKSKDVFKMSKDTSGHGILRETVLSRANGDVFFYIHSELLFLHQAFLGCFRTLWGESTEQRLRTNSEYDLSLGWGNILGNQGLPLRILSAFQHGSYLIKYYDPSEDIDKIEQAFLKIPSQNLRYTVLQLIIEHSYSLLGEVGAVDVLTQSLFESGMPVQHFWVLKTMFNSMTTEKTSSHSINILFDKSWLTKAHAQCITFGNENKFLLLLKNTLEEGAETNPNIYELCKREWLPSFYIDQDTLAEYVSNDLSRQVSGKYRYDSDYSDYSDYSDCRDSELVNGLFKNEAIKDFPISKYEKWVMRISDPLVSSLILYTNLNFIYKRVSAAFSPNNVTESEIKLRIRCTELFLKTCSMIIIKLICPTNTTKTKPNSEPKLKDNSFVNKFPENLPTPNCLRQHLSESKLILDTIIYMSTFVNKMHTSILRTQKAEAKRNIPRNAGSYNFLLSRLRNLYKDLDEMQISFCLVILTFHSRLGSLIDKLSKSNDLALYDFRNRTLIKSLLLSIKGKITNITQSYAVNRPDYPRDQLMARCTSNYKKNSCQNIPKESGKIMDSVAKRMVGWGCGPRELLDITSSLDAFGLIIEAIAFLSVSWNLYDLSKSRSEEVSLMKSKWVPKLYEINTVTTLNTYQSSNLSLASFTKSHSTKVDLIKGEPNHLLNGPVSREDQSNISRADIVAYLEALESRKSKETLYSSTQHKLNFVQNEPDISKPNLETQIEIRVLETPKKPKHKKLIHQKVEDFEDELVFGSPANRNSSLPCGKNTVLAFFDNLSPKPLEKPTKYNFKEYEKKLESYSQTPLRTPRSVYPYLKRAINAITPTKTKK</sequence>
<name>A0A2T9Z8X2_9FUNG</name>
<accession>A0A2T9Z8X2</accession>
<dbReference type="EMBL" id="MBFS01001422">
    <property type="protein sequence ID" value="PVV01048.1"/>
    <property type="molecule type" value="Genomic_DNA"/>
</dbReference>
<evidence type="ECO:0000313" key="1">
    <source>
        <dbReference type="EMBL" id="PVV01048.1"/>
    </source>
</evidence>
<dbReference type="Proteomes" id="UP000245609">
    <property type="component" value="Unassembled WGS sequence"/>
</dbReference>
<organism evidence="1 2">
    <name type="scientific">Smittium megazygosporum</name>
    <dbReference type="NCBI Taxonomy" id="133381"/>
    <lineage>
        <taxon>Eukaryota</taxon>
        <taxon>Fungi</taxon>
        <taxon>Fungi incertae sedis</taxon>
        <taxon>Zoopagomycota</taxon>
        <taxon>Kickxellomycotina</taxon>
        <taxon>Harpellomycetes</taxon>
        <taxon>Harpellales</taxon>
        <taxon>Legeriomycetaceae</taxon>
        <taxon>Smittium</taxon>
    </lineage>
</organism>
<dbReference type="OrthoDB" id="5600350at2759"/>
<dbReference type="AlphaFoldDB" id="A0A2T9Z8X2"/>
<keyword evidence="2" id="KW-1185">Reference proteome</keyword>